<evidence type="ECO:0000313" key="2">
    <source>
        <dbReference type="EMBL" id="CAG6494990.1"/>
    </source>
</evidence>
<keyword evidence="1" id="KW-0812">Transmembrane</keyword>
<protein>
    <submittedName>
        <fullName evidence="2">(northern house mosquito) hypothetical protein</fullName>
    </submittedName>
</protein>
<organism evidence="2">
    <name type="scientific">Culex pipiens</name>
    <name type="common">House mosquito</name>
    <dbReference type="NCBI Taxonomy" id="7175"/>
    <lineage>
        <taxon>Eukaryota</taxon>
        <taxon>Metazoa</taxon>
        <taxon>Ecdysozoa</taxon>
        <taxon>Arthropoda</taxon>
        <taxon>Hexapoda</taxon>
        <taxon>Insecta</taxon>
        <taxon>Pterygota</taxon>
        <taxon>Neoptera</taxon>
        <taxon>Endopterygota</taxon>
        <taxon>Diptera</taxon>
        <taxon>Nematocera</taxon>
        <taxon>Culicoidea</taxon>
        <taxon>Culicidae</taxon>
        <taxon>Culicinae</taxon>
        <taxon>Culicini</taxon>
        <taxon>Culex</taxon>
        <taxon>Culex</taxon>
    </lineage>
</organism>
<name>A0A8D8CJ00_CULPI</name>
<reference evidence="2" key="1">
    <citation type="submission" date="2021-05" db="EMBL/GenBank/DDBJ databases">
        <authorList>
            <person name="Alioto T."/>
            <person name="Alioto T."/>
            <person name="Gomez Garrido J."/>
        </authorList>
    </citation>
    <scope>NUCLEOTIDE SEQUENCE</scope>
</reference>
<accession>A0A8D8CJ00</accession>
<proteinExistence type="predicted"/>
<sequence length="111" mass="12722">MFIFKSNKSASHVRFNRPASRCYISIHFHILFLFLFHVSGSLLSVLILFSKLNRLLPTPSTLLFPRPSLFMFCARGSSSITSPHHVASHVACSSLLDHTRHPEQKRYQRTP</sequence>
<keyword evidence="1" id="KW-1133">Transmembrane helix</keyword>
<keyword evidence="1" id="KW-0472">Membrane</keyword>
<dbReference type="AlphaFoldDB" id="A0A8D8CJ00"/>
<feature type="transmembrane region" description="Helical" evidence="1">
    <location>
        <begin position="26"/>
        <end position="49"/>
    </location>
</feature>
<evidence type="ECO:0000256" key="1">
    <source>
        <dbReference type="SAM" id="Phobius"/>
    </source>
</evidence>
<dbReference type="EMBL" id="HBUE01127025">
    <property type="protein sequence ID" value="CAG6494990.1"/>
    <property type="molecule type" value="Transcribed_RNA"/>
</dbReference>